<feature type="transmembrane region" description="Helical" evidence="5">
    <location>
        <begin position="145"/>
        <end position="162"/>
    </location>
</feature>
<evidence type="ECO:0000256" key="2">
    <source>
        <dbReference type="ARBA" id="ARBA00022692"/>
    </source>
</evidence>
<comment type="subcellular location">
    <subcellularLocation>
        <location evidence="1">Membrane</location>
        <topology evidence="1">Multi-pass membrane protein</topology>
    </subcellularLocation>
</comment>
<dbReference type="GO" id="GO:0016020">
    <property type="term" value="C:membrane"/>
    <property type="evidence" value="ECO:0007669"/>
    <property type="project" value="UniProtKB-SubCell"/>
</dbReference>
<dbReference type="InterPro" id="IPR051533">
    <property type="entry name" value="WaaL-like"/>
</dbReference>
<reference evidence="7" key="1">
    <citation type="submission" date="2020-04" db="EMBL/GenBank/DDBJ databases">
        <authorList>
            <person name="Zhang T."/>
        </authorList>
    </citation>
    <scope>NUCLEOTIDE SEQUENCE</scope>
    <source>
        <strain evidence="7">HKST-UBA17</strain>
    </source>
</reference>
<feature type="transmembrane region" description="Helical" evidence="5">
    <location>
        <begin position="7"/>
        <end position="28"/>
    </location>
</feature>
<gene>
    <name evidence="7" type="ORF">KC685_04425</name>
</gene>
<keyword evidence="4 5" id="KW-0472">Membrane</keyword>
<dbReference type="PANTHER" id="PTHR37422:SF13">
    <property type="entry name" value="LIPOPOLYSACCHARIDE BIOSYNTHESIS PROTEIN PA4999-RELATED"/>
    <property type="match status" value="1"/>
</dbReference>
<evidence type="ECO:0000256" key="4">
    <source>
        <dbReference type="ARBA" id="ARBA00023136"/>
    </source>
</evidence>
<name>A0A955I5L6_9BACT</name>
<evidence type="ECO:0000313" key="7">
    <source>
        <dbReference type="EMBL" id="MCA9377138.1"/>
    </source>
</evidence>
<dbReference type="Pfam" id="PF04932">
    <property type="entry name" value="Wzy_C"/>
    <property type="match status" value="1"/>
</dbReference>
<keyword evidence="3 5" id="KW-1133">Transmembrane helix</keyword>
<feature type="transmembrane region" description="Helical" evidence="5">
    <location>
        <begin position="89"/>
        <end position="111"/>
    </location>
</feature>
<evidence type="ECO:0000256" key="1">
    <source>
        <dbReference type="ARBA" id="ARBA00004141"/>
    </source>
</evidence>
<feature type="transmembrane region" description="Helical" evidence="5">
    <location>
        <begin position="183"/>
        <end position="203"/>
    </location>
</feature>
<dbReference type="EMBL" id="JAGQLN010000019">
    <property type="protein sequence ID" value="MCA9377138.1"/>
    <property type="molecule type" value="Genomic_DNA"/>
</dbReference>
<evidence type="ECO:0000313" key="8">
    <source>
        <dbReference type="Proteomes" id="UP000741282"/>
    </source>
</evidence>
<feature type="transmembrane region" description="Helical" evidence="5">
    <location>
        <begin position="411"/>
        <end position="434"/>
    </location>
</feature>
<sequence>MGSYDLVKRVLVAGMISAGTLFVILGLSYGESRAVVLGIFCIAWVIIALRAHLFSASVLMLITSIPFNITYTIPYLLDNAYVNGIFVNYLAPSLSIIDLFAVLTVFTFLLTGNIKKEQKLLLSVLTGYLVFHTILFHDLTVIIQSFRWLAYITSSMAIFAWLRTDVGGQKISVGQSINKIYSIIKILLLLSTTQLILGIFQLIGGTSIGLGFIGESIVAAGRADSSSIALKGDLYLRAYGTFPHPNLYAGYAVFCIILSVGFIETISQTKWMSKFRQYFVSIALIITSILAVLISFSHAGYLVLLISCFVVVIGLFLRKRVSQKHKFSNASLMQLSTISPSLNTSDIDMKIPFLAKDRSIYERILLIESSIRYLGDHYLLGVGNGNFTKYFYEYAPVGISGLTMLQPVHNIFILIFVEHGIFFGGLLTLLFLGYMLISAIRTRLSLVYILVIVTILFIGNVDHYFLTLSQGLMVFFMILGLPYLYLWSSEEL</sequence>
<feature type="transmembrane region" description="Helical" evidence="5">
    <location>
        <begin position="34"/>
        <end position="51"/>
    </location>
</feature>
<proteinExistence type="predicted"/>
<dbReference type="Proteomes" id="UP000741282">
    <property type="component" value="Unassembled WGS sequence"/>
</dbReference>
<evidence type="ECO:0000256" key="3">
    <source>
        <dbReference type="ARBA" id="ARBA00022989"/>
    </source>
</evidence>
<comment type="caution">
    <text evidence="7">The sequence shown here is derived from an EMBL/GenBank/DDBJ whole genome shotgun (WGS) entry which is preliminary data.</text>
</comment>
<dbReference type="GO" id="GO:0016874">
    <property type="term" value="F:ligase activity"/>
    <property type="evidence" value="ECO:0007669"/>
    <property type="project" value="UniProtKB-KW"/>
</dbReference>
<evidence type="ECO:0000256" key="5">
    <source>
        <dbReference type="SAM" id="Phobius"/>
    </source>
</evidence>
<feature type="transmembrane region" description="Helical" evidence="5">
    <location>
        <begin position="248"/>
        <end position="266"/>
    </location>
</feature>
<evidence type="ECO:0000259" key="6">
    <source>
        <dbReference type="Pfam" id="PF04932"/>
    </source>
</evidence>
<feature type="transmembrane region" description="Helical" evidence="5">
    <location>
        <begin position="465"/>
        <end position="486"/>
    </location>
</feature>
<organism evidence="7 8">
    <name type="scientific">Candidatus Dojkabacteria bacterium</name>
    <dbReference type="NCBI Taxonomy" id="2099670"/>
    <lineage>
        <taxon>Bacteria</taxon>
        <taxon>Candidatus Dojkabacteria</taxon>
    </lineage>
</organism>
<feature type="transmembrane region" description="Helical" evidence="5">
    <location>
        <begin position="120"/>
        <end position="139"/>
    </location>
</feature>
<accession>A0A955I5L6</accession>
<feature type="transmembrane region" description="Helical" evidence="5">
    <location>
        <begin position="278"/>
        <end position="294"/>
    </location>
</feature>
<feature type="transmembrane region" description="Helical" evidence="5">
    <location>
        <begin position="58"/>
        <end position="77"/>
    </location>
</feature>
<dbReference type="AlphaFoldDB" id="A0A955I5L6"/>
<dbReference type="InterPro" id="IPR007016">
    <property type="entry name" value="O-antigen_ligase-rel_domated"/>
</dbReference>
<feature type="domain" description="O-antigen ligase-related" evidence="6">
    <location>
        <begin position="284"/>
        <end position="422"/>
    </location>
</feature>
<feature type="transmembrane region" description="Helical" evidence="5">
    <location>
        <begin position="440"/>
        <end position="458"/>
    </location>
</feature>
<keyword evidence="7" id="KW-0436">Ligase</keyword>
<reference evidence="7" key="2">
    <citation type="journal article" date="2021" name="Microbiome">
        <title>Successional dynamics and alternative stable states in a saline activated sludge microbial community over 9 years.</title>
        <authorList>
            <person name="Wang Y."/>
            <person name="Ye J."/>
            <person name="Ju F."/>
            <person name="Liu L."/>
            <person name="Boyd J.A."/>
            <person name="Deng Y."/>
            <person name="Parks D.H."/>
            <person name="Jiang X."/>
            <person name="Yin X."/>
            <person name="Woodcroft B.J."/>
            <person name="Tyson G.W."/>
            <person name="Hugenholtz P."/>
            <person name="Polz M.F."/>
            <person name="Zhang T."/>
        </authorList>
    </citation>
    <scope>NUCLEOTIDE SEQUENCE</scope>
    <source>
        <strain evidence="7">HKST-UBA17</strain>
    </source>
</reference>
<keyword evidence="2 5" id="KW-0812">Transmembrane</keyword>
<feature type="transmembrane region" description="Helical" evidence="5">
    <location>
        <begin position="300"/>
        <end position="317"/>
    </location>
</feature>
<dbReference type="PANTHER" id="PTHR37422">
    <property type="entry name" value="TEICHURONIC ACID BIOSYNTHESIS PROTEIN TUAE"/>
    <property type="match status" value="1"/>
</dbReference>
<protein>
    <submittedName>
        <fullName evidence="7">O-antigen ligase family protein</fullName>
    </submittedName>
</protein>